<dbReference type="Proteomes" id="UP000189677">
    <property type="component" value="Chromosome"/>
</dbReference>
<keyword evidence="5" id="KW-0130">Cell adhesion</keyword>
<dbReference type="Pfam" id="PF03777">
    <property type="entry name" value="ChpA-C"/>
    <property type="match status" value="2"/>
</dbReference>
<feature type="compositionally biased region" description="Pro residues" evidence="8">
    <location>
        <begin position="218"/>
        <end position="228"/>
    </location>
</feature>
<evidence type="ECO:0000313" key="12">
    <source>
        <dbReference type="EMBL" id="AQU68230.1"/>
    </source>
</evidence>
<dbReference type="AlphaFoldDB" id="A0A1U9QVI0"/>
<accession>A0A1U9QVI0</accession>
<evidence type="ECO:0000256" key="1">
    <source>
        <dbReference type="ARBA" id="ARBA00004191"/>
    </source>
</evidence>
<feature type="region of interest" description="Disordered" evidence="8">
    <location>
        <begin position="212"/>
        <end position="267"/>
    </location>
</feature>
<feature type="domain" description="Chaplin" evidence="11">
    <location>
        <begin position="171"/>
        <end position="211"/>
    </location>
</feature>
<feature type="chain" id="PRO_5013002108" description="Chaplin domain-containing protein" evidence="10">
    <location>
        <begin position="29"/>
        <end position="311"/>
    </location>
</feature>
<organism evidence="12 13">
    <name type="scientific">Streptomyces niveus</name>
    <name type="common">Streptomyces spheroides</name>
    <dbReference type="NCBI Taxonomy" id="193462"/>
    <lineage>
        <taxon>Bacteria</taxon>
        <taxon>Bacillati</taxon>
        <taxon>Actinomycetota</taxon>
        <taxon>Actinomycetes</taxon>
        <taxon>Kitasatosporales</taxon>
        <taxon>Streptomycetaceae</taxon>
        <taxon>Streptomyces</taxon>
    </lineage>
</organism>
<dbReference type="KEGG" id="snw:BBN63_20460"/>
<dbReference type="EMBL" id="CP018047">
    <property type="protein sequence ID" value="AQU68230.1"/>
    <property type="molecule type" value="Genomic_DNA"/>
</dbReference>
<evidence type="ECO:0000256" key="8">
    <source>
        <dbReference type="SAM" id="MobiDB-lite"/>
    </source>
</evidence>
<feature type="region of interest" description="Disordered" evidence="8">
    <location>
        <begin position="78"/>
        <end position="168"/>
    </location>
</feature>
<keyword evidence="6 7" id="KW-0034">Amyloid</keyword>
<dbReference type="NCBIfam" id="TIGR01167">
    <property type="entry name" value="LPXTG_anchor"/>
    <property type="match status" value="1"/>
</dbReference>
<evidence type="ECO:0000313" key="13">
    <source>
        <dbReference type="Proteomes" id="UP000189677"/>
    </source>
</evidence>
<dbReference type="GO" id="GO:0007155">
    <property type="term" value="P:cell adhesion"/>
    <property type="evidence" value="ECO:0007669"/>
    <property type="project" value="UniProtKB-KW"/>
</dbReference>
<feature type="compositionally biased region" description="Basic and acidic residues" evidence="8">
    <location>
        <begin position="229"/>
        <end position="248"/>
    </location>
</feature>
<dbReference type="PROSITE" id="PS51884">
    <property type="entry name" value="CHAPLIN"/>
    <property type="match status" value="2"/>
</dbReference>
<keyword evidence="9" id="KW-0812">Transmembrane</keyword>
<name>A0A1U9QVI0_STRNV</name>
<keyword evidence="3" id="KW-0964">Secreted</keyword>
<feature type="compositionally biased region" description="Low complexity" evidence="8">
    <location>
        <begin position="81"/>
        <end position="113"/>
    </location>
</feature>
<dbReference type="OrthoDB" id="3544424at2"/>
<keyword evidence="2" id="KW-0134">Cell wall</keyword>
<evidence type="ECO:0000256" key="10">
    <source>
        <dbReference type="SAM" id="SignalP"/>
    </source>
</evidence>
<evidence type="ECO:0000256" key="9">
    <source>
        <dbReference type="SAM" id="Phobius"/>
    </source>
</evidence>
<feature type="compositionally biased region" description="Basic and acidic residues" evidence="8">
    <location>
        <begin position="114"/>
        <end position="128"/>
    </location>
</feature>
<comment type="subcellular location">
    <subcellularLocation>
        <location evidence="1">Secreted</location>
        <location evidence="1">Cell wall</location>
    </subcellularLocation>
</comment>
<evidence type="ECO:0000256" key="7">
    <source>
        <dbReference type="PROSITE-ProRule" id="PRU01232"/>
    </source>
</evidence>
<keyword evidence="9" id="KW-1133">Transmembrane helix</keyword>
<dbReference type="InterPro" id="IPR005528">
    <property type="entry name" value="ChpA-H"/>
</dbReference>
<keyword evidence="9" id="KW-0472">Membrane</keyword>
<evidence type="ECO:0000256" key="5">
    <source>
        <dbReference type="ARBA" id="ARBA00022889"/>
    </source>
</evidence>
<evidence type="ECO:0000256" key="2">
    <source>
        <dbReference type="ARBA" id="ARBA00022512"/>
    </source>
</evidence>
<protein>
    <recommendedName>
        <fullName evidence="11">Chaplin domain-containing protein</fullName>
    </recommendedName>
</protein>
<reference evidence="12 13" key="1">
    <citation type="submission" date="2016-11" db="EMBL/GenBank/DDBJ databases">
        <title>Complete genome sequence of Streptomyces niveus SCSIO 3406.</title>
        <authorList>
            <person name="Zhu Q."/>
            <person name="Cheng W."/>
            <person name="Song Y."/>
            <person name="Li Q."/>
            <person name="Ju J."/>
        </authorList>
    </citation>
    <scope>NUCLEOTIDE SEQUENCE [LARGE SCALE GENOMIC DNA]</scope>
    <source>
        <strain evidence="12 13">SCSIO 3406</strain>
    </source>
</reference>
<evidence type="ECO:0000256" key="4">
    <source>
        <dbReference type="ARBA" id="ARBA00022729"/>
    </source>
</evidence>
<feature type="transmembrane region" description="Helical" evidence="9">
    <location>
        <begin position="284"/>
        <end position="302"/>
    </location>
</feature>
<dbReference type="RefSeq" id="WP_078076825.1">
    <property type="nucleotide sequence ID" value="NZ_CP018047.1"/>
</dbReference>
<evidence type="ECO:0000256" key="6">
    <source>
        <dbReference type="ARBA" id="ARBA00023087"/>
    </source>
</evidence>
<keyword evidence="13" id="KW-1185">Reference proteome</keyword>
<gene>
    <name evidence="12" type="ORF">BBN63_20460</name>
</gene>
<proteinExistence type="predicted"/>
<feature type="compositionally biased region" description="Low complexity" evidence="8">
    <location>
        <begin position="150"/>
        <end position="168"/>
    </location>
</feature>
<evidence type="ECO:0000256" key="3">
    <source>
        <dbReference type="ARBA" id="ARBA00022525"/>
    </source>
</evidence>
<sequence length="311" mass="30669">MRELIGKGLLTAAAASSVLTMSGGYAQATDSGATAAGSPGLLSGNSVQAPVEIPVNVCGNTVNPVGVGNPAFGNSCGNSSGAHAAPGPHHQAPPAQHHAPRTEPAAHAAPAKAPHSDPARTDRDDHTGSTHGANHQGHGGGYSPREQGHHASPAAHAGHSGSSASGAALNSPGLLSGNLLQAPLDVPLNICGNSVDLVGVLNPAFGNSCANGVDGKTPEPPVHPPTPVDPHHPHDPSDPPKPPGDRNVEPPNGPGPHGLPGQPPTVQEAGAFDQLAQTGADTNLIAGAAISAGLLIGGGILYRRNRPGARV</sequence>
<keyword evidence="4 10" id="KW-0732">Signal</keyword>
<feature type="domain" description="Chaplin" evidence="11">
    <location>
        <begin position="38"/>
        <end position="78"/>
    </location>
</feature>
<feature type="signal peptide" evidence="10">
    <location>
        <begin position="1"/>
        <end position="28"/>
    </location>
</feature>
<evidence type="ECO:0000259" key="11">
    <source>
        <dbReference type="PROSITE" id="PS51884"/>
    </source>
</evidence>